<dbReference type="InterPro" id="IPR050560">
    <property type="entry name" value="MYB_TF"/>
</dbReference>
<dbReference type="VEuPathDB" id="TrichDB:TVAG_427650"/>
<feature type="domain" description="HTH myb-type" evidence="2">
    <location>
        <begin position="86"/>
        <end position="140"/>
    </location>
</feature>
<dbReference type="GO" id="GO:0005634">
    <property type="term" value="C:nucleus"/>
    <property type="evidence" value="ECO:0000318"/>
    <property type="project" value="GO_Central"/>
</dbReference>
<dbReference type="VEuPathDB" id="TrichDB:TVAGG3_0660190"/>
<name>A2F684_TRIV3</name>
<keyword evidence="4" id="KW-1185">Reference proteome</keyword>
<evidence type="ECO:0000259" key="2">
    <source>
        <dbReference type="PROSITE" id="PS51294"/>
    </source>
</evidence>
<dbReference type="PROSITE" id="PS51294">
    <property type="entry name" value="HTH_MYB"/>
    <property type="match status" value="2"/>
</dbReference>
<dbReference type="KEGG" id="tva:4757411"/>
<dbReference type="GO" id="GO:0006355">
    <property type="term" value="P:regulation of DNA-templated transcription"/>
    <property type="evidence" value="ECO:0000318"/>
    <property type="project" value="GO_Central"/>
</dbReference>
<protein>
    <submittedName>
        <fullName evidence="3">Myb-like DNA-binding domain containing protein</fullName>
    </submittedName>
</protein>
<dbReference type="InterPro" id="IPR009057">
    <property type="entry name" value="Homeodomain-like_sf"/>
</dbReference>
<accession>A2F684</accession>
<dbReference type="PANTHER" id="PTHR45614:SF241">
    <property type="entry name" value="MYB-LIKE DNA-BINDING PROTEIN"/>
    <property type="match status" value="1"/>
</dbReference>
<organism evidence="3 4">
    <name type="scientific">Trichomonas vaginalis (strain ATCC PRA-98 / G3)</name>
    <dbReference type="NCBI Taxonomy" id="412133"/>
    <lineage>
        <taxon>Eukaryota</taxon>
        <taxon>Metamonada</taxon>
        <taxon>Parabasalia</taxon>
        <taxon>Trichomonadida</taxon>
        <taxon>Trichomonadidae</taxon>
        <taxon>Trichomonas</taxon>
    </lineage>
</organism>
<dbReference type="OMA" id="MYFCSSN"/>
<dbReference type="Gene3D" id="1.10.10.60">
    <property type="entry name" value="Homeodomain-like"/>
    <property type="match status" value="2"/>
</dbReference>
<dbReference type="PANTHER" id="PTHR45614">
    <property type="entry name" value="MYB PROTEIN-RELATED"/>
    <property type="match status" value="1"/>
</dbReference>
<proteinExistence type="predicted"/>
<dbReference type="PROSITE" id="PS50090">
    <property type="entry name" value="MYB_LIKE"/>
    <property type="match status" value="2"/>
</dbReference>
<feature type="domain" description="Myb-like" evidence="1">
    <location>
        <begin position="34"/>
        <end position="85"/>
    </location>
</feature>
<dbReference type="Proteomes" id="UP000001542">
    <property type="component" value="Unassembled WGS sequence"/>
</dbReference>
<dbReference type="RefSeq" id="XP_001312531.1">
    <property type="nucleotide sequence ID" value="XM_001312530.1"/>
</dbReference>
<dbReference type="EMBL" id="DS113632">
    <property type="protein sequence ID" value="EAX99601.1"/>
    <property type="molecule type" value="Genomic_DNA"/>
</dbReference>
<dbReference type="Pfam" id="PF00249">
    <property type="entry name" value="Myb_DNA-binding"/>
    <property type="match status" value="2"/>
</dbReference>
<dbReference type="InParanoid" id="A2F684"/>
<feature type="domain" description="HTH myb-type" evidence="2">
    <location>
        <begin position="34"/>
        <end position="82"/>
    </location>
</feature>
<keyword evidence="3" id="KW-0238">DNA-binding</keyword>
<dbReference type="GO" id="GO:0000981">
    <property type="term" value="F:DNA-binding transcription factor activity, RNA polymerase II-specific"/>
    <property type="evidence" value="ECO:0000318"/>
    <property type="project" value="GO_Central"/>
</dbReference>
<dbReference type="SMR" id="A2F684"/>
<dbReference type="SUPFAM" id="SSF46689">
    <property type="entry name" value="Homeodomain-like"/>
    <property type="match status" value="1"/>
</dbReference>
<dbReference type="InterPro" id="IPR001005">
    <property type="entry name" value="SANT/Myb"/>
</dbReference>
<reference evidence="3" key="1">
    <citation type="submission" date="2006-10" db="EMBL/GenBank/DDBJ databases">
        <authorList>
            <person name="Amadeo P."/>
            <person name="Zhao Q."/>
            <person name="Wortman J."/>
            <person name="Fraser-Liggett C."/>
            <person name="Carlton J."/>
        </authorList>
    </citation>
    <scope>NUCLEOTIDE SEQUENCE</scope>
    <source>
        <strain evidence="3">G3</strain>
    </source>
</reference>
<evidence type="ECO:0000313" key="3">
    <source>
        <dbReference type="EMBL" id="EAX99601.1"/>
    </source>
</evidence>
<dbReference type="AlphaFoldDB" id="A2F684"/>
<evidence type="ECO:0000259" key="1">
    <source>
        <dbReference type="PROSITE" id="PS50090"/>
    </source>
</evidence>
<reference evidence="3" key="2">
    <citation type="journal article" date="2007" name="Science">
        <title>Draft genome sequence of the sexually transmitted pathogen Trichomonas vaginalis.</title>
        <authorList>
            <person name="Carlton J.M."/>
            <person name="Hirt R.P."/>
            <person name="Silva J.C."/>
            <person name="Delcher A.L."/>
            <person name="Schatz M."/>
            <person name="Zhao Q."/>
            <person name="Wortman J.R."/>
            <person name="Bidwell S.L."/>
            <person name="Alsmark U.C.M."/>
            <person name="Besteiro S."/>
            <person name="Sicheritz-Ponten T."/>
            <person name="Noel C.J."/>
            <person name="Dacks J.B."/>
            <person name="Foster P.G."/>
            <person name="Simillion C."/>
            <person name="Van de Peer Y."/>
            <person name="Miranda-Saavedra D."/>
            <person name="Barton G.J."/>
            <person name="Westrop G.D."/>
            <person name="Mueller S."/>
            <person name="Dessi D."/>
            <person name="Fiori P.L."/>
            <person name="Ren Q."/>
            <person name="Paulsen I."/>
            <person name="Zhang H."/>
            <person name="Bastida-Corcuera F.D."/>
            <person name="Simoes-Barbosa A."/>
            <person name="Brown M.T."/>
            <person name="Hayes R.D."/>
            <person name="Mukherjee M."/>
            <person name="Okumura C.Y."/>
            <person name="Schneider R."/>
            <person name="Smith A.J."/>
            <person name="Vanacova S."/>
            <person name="Villalvazo M."/>
            <person name="Haas B.J."/>
            <person name="Pertea M."/>
            <person name="Feldblyum T.V."/>
            <person name="Utterback T.R."/>
            <person name="Shu C.L."/>
            <person name="Osoegawa K."/>
            <person name="de Jong P.J."/>
            <person name="Hrdy I."/>
            <person name="Horvathova L."/>
            <person name="Zubacova Z."/>
            <person name="Dolezal P."/>
            <person name="Malik S.B."/>
            <person name="Logsdon J.M. Jr."/>
            <person name="Henze K."/>
            <person name="Gupta A."/>
            <person name="Wang C.C."/>
            <person name="Dunne R.L."/>
            <person name="Upcroft J.A."/>
            <person name="Upcroft P."/>
            <person name="White O."/>
            <person name="Salzberg S.L."/>
            <person name="Tang P."/>
            <person name="Chiu C.-H."/>
            <person name="Lee Y.-S."/>
            <person name="Embley T.M."/>
            <person name="Coombs G.H."/>
            <person name="Mottram J.C."/>
            <person name="Tachezy J."/>
            <person name="Fraser-Liggett C.M."/>
            <person name="Johnson P.J."/>
        </authorList>
    </citation>
    <scope>NUCLEOTIDE SEQUENCE [LARGE SCALE GENOMIC DNA]</scope>
    <source>
        <strain evidence="3">G3</strain>
    </source>
</reference>
<dbReference type="STRING" id="5722.A2F684"/>
<dbReference type="InterPro" id="IPR017930">
    <property type="entry name" value="Myb_dom"/>
</dbReference>
<feature type="domain" description="Myb-like" evidence="1">
    <location>
        <begin position="86"/>
        <end position="136"/>
    </location>
</feature>
<gene>
    <name evidence="3" type="ORF">TVAG_427650</name>
</gene>
<evidence type="ECO:0000313" key="4">
    <source>
        <dbReference type="Proteomes" id="UP000001542"/>
    </source>
</evidence>
<dbReference type="GO" id="GO:0000978">
    <property type="term" value="F:RNA polymerase II cis-regulatory region sequence-specific DNA binding"/>
    <property type="evidence" value="ECO:0000318"/>
    <property type="project" value="GO_Central"/>
</dbReference>
<dbReference type="SMART" id="SM00717">
    <property type="entry name" value="SANT"/>
    <property type="match status" value="2"/>
</dbReference>
<dbReference type="CDD" id="cd00167">
    <property type="entry name" value="SANT"/>
    <property type="match status" value="2"/>
</dbReference>
<dbReference type="eggNOG" id="KOG0048">
    <property type="taxonomic scope" value="Eukaryota"/>
</dbReference>
<sequence>MNYPQFAYNQYYGQIPMPMQQMYIPMPQEEQTKKNYVVKGPWLLEEDECLRRAVSMSSPILWDVVAKSVRGRTPKQCRERWMYRLQPELKKTHFEKWEDELIFEQKKKIGNRWTQIALQLPGRTSCSVKNRWYTVLRNKYRDVSDENNSSDHNTCPAAYSIDSLLNSKNL</sequence>
<dbReference type="OrthoDB" id="2143914at2759"/>